<dbReference type="InterPro" id="IPR019888">
    <property type="entry name" value="Tscrpt_reg_AsnC-like"/>
</dbReference>
<sequence length="186" mass="20378">MVDLDEKDRKILSLFESNPDVSQVEIAEQVGLSQPTVGARIGKLKQTGVISTIAGMNLLKVGLRMAKVDVTTKDSIKVINQFKNCPYFLNGLVVSGKENLCMYFVAEDISSVEAIIDKHIRSDPAVMDVDLGIVITSVNDLIQPVKLNVEKSDLTPCGHDCTACEYYTNNRCLGCAASKAYKGNFW</sequence>
<dbReference type="RefSeq" id="WP_012899364.1">
    <property type="nucleotide sequence ID" value="NC_013665.1"/>
</dbReference>
<dbReference type="GO" id="GO:0005829">
    <property type="term" value="C:cytosol"/>
    <property type="evidence" value="ECO:0007669"/>
    <property type="project" value="TreeGrafter"/>
</dbReference>
<reference evidence="6" key="3">
    <citation type="journal article" date="2011" name="PLoS ONE">
        <title>Genome sequence of a mesophilic hydrogenotrophic methanogen Methanocella paludicola, the first cultivated representative of the order Methanocellales.</title>
        <authorList>
            <person name="Sakai S."/>
            <person name="Takaki Y."/>
            <person name="Shimamura S."/>
            <person name="Sekine M."/>
            <person name="Tajima T."/>
            <person name="Kosugi H."/>
            <person name="Ichikawa N."/>
            <person name="Tasumi E."/>
            <person name="Hiraki A.T."/>
            <person name="Shimizu A."/>
            <person name="Kato Y."/>
            <person name="Nishiko R."/>
            <person name="Mori K."/>
            <person name="Fujita N."/>
            <person name="Imachi H."/>
            <person name="Takai K."/>
        </authorList>
    </citation>
    <scope>NUCLEOTIDE SEQUENCE [LARGE SCALE GENOMIC DNA]</scope>
    <source>
        <strain evidence="6">DSM 17711 / JCM 13418 / NBRC 101707 / SANAE</strain>
    </source>
</reference>
<proteinExistence type="predicted"/>
<protein>
    <submittedName>
        <fullName evidence="5">AsnC/Lrp family transcriptional regulator</fullName>
    </submittedName>
</protein>
<dbReference type="InterPro" id="IPR019885">
    <property type="entry name" value="Tscrpt_reg_HTH_AsnC-type_CS"/>
</dbReference>
<gene>
    <name evidence="5" type="ordered locus">MCP_0612</name>
</gene>
<keyword evidence="2" id="KW-0238">DNA-binding</keyword>
<dbReference type="PROSITE" id="PS00519">
    <property type="entry name" value="HTH_ASNC_1"/>
    <property type="match status" value="1"/>
</dbReference>
<reference evidence="5 6" key="2">
    <citation type="journal article" date="2008" name="Int. J. Syst. Evol. Microbiol.">
        <title>Methanocella paludicola gen. nov., sp. nov., a methane-producing archaeon, the first isolate of the lineage 'Rice Cluster I', and proposal of the new archaeal order Methanocellales ord. nov.</title>
        <authorList>
            <person name="Sakai S."/>
            <person name="Imachi H."/>
            <person name="Hanada S."/>
            <person name="Ohashi A."/>
            <person name="Harada H."/>
            <person name="Kamagata Y."/>
        </authorList>
    </citation>
    <scope>NUCLEOTIDE SEQUENCE [LARGE SCALE GENOMIC DNA]</scope>
    <source>
        <strain evidence="6">DSM 17711 / JCM 13418 / NBRC 101707 / SANAE</strain>
    </source>
</reference>
<dbReference type="Gene3D" id="1.10.10.10">
    <property type="entry name" value="Winged helix-like DNA-binding domain superfamily/Winged helix DNA-binding domain"/>
    <property type="match status" value="1"/>
</dbReference>
<dbReference type="InterPro" id="IPR000485">
    <property type="entry name" value="AsnC-type_HTH_dom"/>
</dbReference>
<dbReference type="KEGG" id="mpd:MCP_0612"/>
<dbReference type="InParanoid" id="D1YW62"/>
<evidence type="ECO:0000313" key="6">
    <source>
        <dbReference type="Proteomes" id="UP000001882"/>
    </source>
</evidence>
<dbReference type="PANTHER" id="PTHR30154:SF34">
    <property type="entry name" value="TRANSCRIPTIONAL REGULATOR AZLB"/>
    <property type="match status" value="1"/>
</dbReference>
<feature type="domain" description="HTH asnC-type" evidence="4">
    <location>
        <begin position="4"/>
        <end position="64"/>
    </location>
</feature>
<dbReference type="Proteomes" id="UP000001882">
    <property type="component" value="Chromosome"/>
</dbReference>
<evidence type="ECO:0000256" key="2">
    <source>
        <dbReference type="ARBA" id="ARBA00023125"/>
    </source>
</evidence>
<dbReference type="AlphaFoldDB" id="D1YW62"/>
<reference evidence="5 6" key="1">
    <citation type="journal article" date="2007" name="Appl. Environ. Microbiol.">
        <title>Isolation of key methanogens for global methane emission from rice paddy fields: a novel isolate affiliated with the clone cluster rice cluster I.</title>
        <authorList>
            <person name="Sakai S."/>
            <person name="Imachi H."/>
            <person name="Sekiguchi Y."/>
            <person name="Ohashi A."/>
            <person name="Harada H."/>
            <person name="Kamagata Y."/>
        </authorList>
    </citation>
    <scope>NUCLEOTIDE SEQUENCE [LARGE SCALE GENOMIC DNA]</scope>
    <source>
        <strain evidence="6">DSM 17711 / JCM 13418 / NBRC 101707 / SANAE</strain>
    </source>
</reference>
<evidence type="ECO:0000259" key="4">
    <source>
        <dbReference type="PROSITE" id="PS50956"/>
    </source>
</evidence>
<dbReference type="GeneID" id="8682660"/>
<dbReference type="eggNOG" id="arCOG01580">
    <property type="taxonomic scope" value="Archaea"/>
</dbReference>
<dbReference type="InterPro" id="IPR011991">
    <property type="entry name" value="ArsR-like_HTH"/>
</dbReference>
<keyword evidence="3" id="KW-0804">Transcription</keyword>
<evidence type="ECO:0000313" key="5">
    <source>
        <dbReference type="EMBL" id="BAI60684.1"/>
    </source>
</evidence>
<dbReference type="PRINTS" id="PR00033">
    <property type="entry name" value="HTHASNC"/>
</dbReference>
<dbReference type="CDD" id="cd00090">
    <property type="entry name" value="HTH_ARSR"/>
    <property type="match status" value="1"/>
</dbReference>
<dbReference type="Pfam" id="PF13412">
    <property type="entry name" value="HTH_24"/>
    <property type="match status" value="1"/>
</dbReference>
<name>D1YW62_METPS</name>
<organism evidence="5 6">
    <name type="scientific">Methanocella paludicola (strain DSM 17711 / JCM 13418 / NBRC 101707 / SANAE)</name>
    <dbReference type="NCBI Taxonomy" id="304371"/>
    <lineage>
        <taxon>Archaea</taxon>
        <taxon>Methanobacteriati</taxon>
        <taxon>Methanobacteriota</taxon>
        <taxon>Stenosarchaea group</taxon>
        <taxon>Methanomicrobia</taxon>
        <taxon>Methanocellales</taxon>
        <taxon>Methanocellaceae</taxon>
        <taxon>Methanocella</taxon>
    </lineage>
</organism>
<keyword evidence="6" id="KW-1185">Reference proteome</keyword>
<dbReference type="GO" id="GO:0043200">
    <property type="term" value="P:response to amino acid"/>
    <property type="evidence" value="ECO:0007669"/>
    <property type="project" value="TreeGrafter"/>
</dbReference>
<dbReference type="STRING" id="304371.MCP_0612"/>
<dbReference type="SMART" id="SM00344">
    <property type="entry name" value="HTH_ASNC"/>
    <property type="match status" value="1"/>
</dbReference>
<evidence type="ECO:0000256" key="1">
    <source>
        <dbReference type="ARBA" id="ARBA00023015"/>
    </source>
</evidence>
<dbReference type="PROSITE" id="PS50956">
    <property type="entry name" value="HTH_ASNC_2"/>
    <property type="match status" value="1"/>
</dbReference>
<dbReference type="InterPro" id="IPR036390">
    <property type="entry name" value="WH_DNA-bd_sf"/>
</dbReference>
<dbReference type="PANTHER" id="PTHR30154">
    <property type="entry name" value="LEUCINE-RESPONSIVE REGULATORY PROTEIN"/>
    <property type="match status" value="1"/>
</dbReference>
<dbReference type="EMBL" id="AP011532">
    <property type="protein sequence ID" value="BAI60684.1"/>
    <property type="molecule type" value="Genomic_DNA"/>
</dbReference>
<dbReference type="SUPFAM" id="SSF46785">
    <property type="entry name" value="Winged helix' DNA-binding domain"/>
    <property type="match status" value="1"/>
</dbReference>
<dbReference type="InterPro" id="IPR036388">
    <property type="entry name" value="WH-like_DNA-bd_sf"/>
</dbReference>
<accession>D1YW62</accession>
<evidence type="ECO:0000256" key="3">
    <source>
        <dbReference type="ARBA" id="ARBA00023163"/>
    </source>
</evidence>
<keyword evidence="1" id="KW-0805">Transcription regulation</keyword>
<dbReference type="GO" id="GO:0043565">
    <property type="term" value="F:sequence-specific DNA binding"/>
    <property type="evidence" value="ECO:0007669"/>
    <property type="project" value="InterPro"/>
</dbReference>